<feature type="region of interest" description="Disordered" evidence="1">
    <location>
        <begin position="1"/>
        <end position="25"/>
    </location>
</feature>
<comment type="caution">
    <text evidence="2">The sequence shown here is derived from an EMBL/GenBank/DDBJ whole genome shotgun (WGS) entry which is preliminary data.</text>
</comment>
<dbReference type="Proteomes" id="UP001058974">
    <property type="component" value="Chromosome 1"/>
</dbReference>
<evidence type="ECO:0000313" key="2">
    <source>
        <dbReference type="EMBL" id="KAI5447551.1"/>
    </source>
</evidence>
<dbReference type="Gramene" id="Psat01G0512400-T1">
    <property type="protein sequence ID" value="KAI5447551.1"/>
    <property type="gene ID" value="KIW84_015124"/>
</dbReference>
<accession>A0A9D5BQ31</accession>
<keyword evidence="3" id="KW-1185">Reference proteome</keyword>
<dbReference type="AlphaFoldDB" id="A0A9D5BQ31"/>
<reference evidence="2 3" key="1">
    <citation type="journal article" date="2022" name="Nat. Genet.">
        <title>Improved pea reference genome and pan-genome highlight genomic features and evolutionary characteristics.</title>
        <authorList>
            <person name="Yang T."/>
            <person name="Liu R."/>
            <person name="Luo Y."/>
            <person name="Hu S."/>
            <person name="Wang D."/>
            <person name="Wang C."/>
            <person name="Pandey M.K."/>
            <person name="Ge S."/>
            <person name="Xu Q."/>
            <person name="Li N."/>
            <person name="Li G."/>
            <person name="Huang Y."/>
            <person name="Saxena R.K."/>
            <person name="Ji Y."/>
            <person name="Li M."/>
            <person name="Yan X."/>
            <person name="He Y."/>
            <person name="Liu Y."/>
            <person name="Wang X."/>
            <person name="Xiang C."/>
            <person name="Varshney R.K."/>
            <person name="Ding H."/>
            <person name="Gao S."/>
            <person name="Zong X."/>
        </authorList>
    </citation>
    <scope>NUCLEOTIDE SEQUENCE [LARGE SCALE GENOMIC DNA]</scope>
    <source>
        <strain evidence="2 3">cv. Zhongwan 6</strain>
    </source>
</reference>
<feature type="compositionally biased region" description="Polar residues" evidence="1">
    <location>
        <begin position="1"/>
        <end position="18"/>
    </location>
</feature>
<protein>
    <submittedName>
        <fullName evidence="2">Uncharacterized protein</fullName>
    </submittedName>
</protein>
<gene>
    <name evidence="2" type="ORF">KIW84_015124</name>
</gene>
<proteinExistence type="predicted"/>
<evidence type="ECO:0000256" key="1">
    <source>
        <dbReference type="SAM" id="MobiDB-lite"/>
    </source>
</evidence>
<sequence>MTVSNVANFHAPRSSNQDGGPLHALPARTRLPKWRTPTPHGIVRARPLHLKRRGPSTFAEVVEVLHLKWRTSSVWLQPTIPNNPYVNVGVIFQNTNIQQLKIRLRSNYTRLKERLENKLQQQITDIYYRYPCFNDGVNNVTYTTTKIEDDNDVGLMFQCHSTYNLSDVIELYVCLVDHDEGDQVTYPTQTSQSHQYQINQETILSLTPVPEEDVGDDSDYEEARYVDTQNLFSGESDNSDNDIPVVHQDQVQDLYNPPLHMRNPTYSLDEDASIFETTEPLRIEGGCLAWNLIAKRDAPFANFTSETVLIIPFISLILNDS</sequence>
<evidence type="ECO:0000313" key="3">
    <source>
        <dbReference type="Proteomes" id="UP001058974"/>
    </source>
</evidence>
<name>A0A9D5BQ31_PEA</name>
<organism evidence="2 3">
    <name type="scientific">Pisum sativum</name>
    <name type="common">Garden pea</name>
    <name type="synonym">Lathyrus oleraceus</name>
    <dbReference type="NCBI Taxonomy" id="3888"/>
    <lineage>
        <taxon>Eukaryota</taxon>
        <taxon>Viridiplantae</taxon>
        <taxon>Streptophyta</taxon>
        <taxon>Embryophyta</taxon>
        <taxon>Tracheophyta</taxon>
        <taxon>Spermatophyta</taxon>
        <taxon>Magnoliopsida</taxon>
        <taxon>eudicotyledons</taxon>
        <taxon>Gunneridae</taxon>
        <taxon>Pentapetalae</taxon>
        <taxon>rosids</taxon>
        <taxon>fabids</taxon>
        <taxon>Fabales</taxon>
        <taxon>Fabaceae</taxon>
        <taxon>Papilionoideae</taxon>
        <taxon>50 kb inversion clade</taxon>
        <taxon>NPAAA clade</taxon>
        <taxon>Hologalegina</taxon>
        <taxon>IRL clade</taxon>
        <taxon>Fabeae</taxon>
        <taxon>Lathyrus</taxon>
    </lineage>
</organism>
<dbReference type="EMBL" id="JAMSHJ010000001">
    <property type="protein sequence ID" value="KAI5447551.1"/>
    <property type="molecule type" value="Genomic_DNA"/>
</dbReference>